<evidence type="ECO:0000313" key="2">
    <source>
        <dbReference type="Proteomes" id="UP000494216"/>
    </source>
</evidence>
<gene>
    <name evidence="1" type="ORF">METHB2_50026</name>
</gene>
<comment type="caution">
    <text evidence="1">The sequence shown here is derived from an EMBL/GenBank/DDBJ whole genome shotgun (WGS) entry which is preliminary data.</text>
</comment>
<proteinExistence type="predicted"/>
<dbReference type="Proteomes" id="UP000494216">
    <property type="component" value="Unassembled WGS sequence"/>
</dbReference>
<dbReference type="AlphaFoldDB" id="A0A8S0YAF2"/>
<sequence length="79" mass="9310">MQAIKQYTDVINGSIRIDLPKDFIAKRVELIILPADEEPPLPGYQNASDFEQFLLDNPEMSDDEYQAIEEKRQHFKKWK</sequence>
<name>A0A8S0YAF2_9GAMM</name>
<protein>
    <submittedName>
        <fullName evidence="1">Uncharacterized protein</fullName>
    </submittedName>
</protein>
<keyword evidence="2" id="KW-1185">Reference proteome</keyword>
<accession>A0A8S0YAF2</accession>
<evidence type="ECO:0000313" key="1">
    <source>
        <dbReference type="EMBL" id="CAA9891755.1"/>
    </source>
</evidence>
<dbReference type="EMBL" id="CADCXN010000080">
    <property type="protein sequence ID" value="CAA9891755.1"/>
    <property type="molecule type" value="Genomic_DNA"/>
</dbReference>
<reference evidence="1 2" key="1">
    <citation type="submission" date="2020-02" db="EMBL/GenBank/DDBJ databases">
        <authorList>
            <person name="Hogendoorn C."/>
        </authorList>
    </citation>
    <scope>NUCLEOTIDE SEQUENCE [LARGE SCALE GENOMIC DNA]</scope>
    <source>
        <strain evidence="1">METHB21</strain>
    </source>
</reference>
<organism evidence="1 2">
    <name type="scientific">Candidatus Methylobacter favarea</name>
    <dbReference type="NCBI Taxonomy" id="2707345"/>
    <lineage>
        <taxon>Bacteria</taxon>
        <taxon>Pseudomonadati</taxon>
        <taxon>Pseudomonadota</taxon>
        <taxon>Gammaproteobacteria</taxon>
        <taxon>Methylococcales</taxon>
        <taxon>Methylococcaceae</taxon>
        <taxon>Methylobacter</taxon>
    </lineage>
</organism>
<dbReference type="RefSeq" id="WP_174626589.1">
    <property type="nucleotide sequence ID" value="NZ_CADCXN010000080.1"/>
</dbReference>